<dbReference type="SUPFAM" id="SSF56112">
    <property type="entry name" value="Protein kinase-like (PK-like)"/>
    <property type="match status" value="1"/>
</dbReference>
<dbReference type="InterPro" id="IPR000719">
    <property type="entry name" value="Prot_kinase_dom"/>
</dbReference>
<dbReference type="GO" id="GO:0007169">
    <property type="term" value="P:cell surface receptor protein tyrosine kinase signaling pathway"/>
    <property type="evidence" value="ECO:0007669"/>
    <property type="project" value="TreeGrafter"/>
</dbReference>
<sequence length="494" mass="56857">MQIKDCVAICEKIDKVECDNKRSLKFDDECVTECPANTILMLDLSNDTCVTEWECNKRRGNIVTLDFIRYCKMDIPKWSTWQIVIVILVVSMIFLMFLIIVVIYIWKIKKNYVPRDIDLRSENYDALSATPGVSGLTIISKKFIRNLGQKLGEGAFGIVYKGELTLDEDNKNQSQKYYIAIKEIKGYFLYGVDNSQNSSLNEIIMEKIEIQFCHQIAAAMSYLSDKQIVHGDLATRNVLIACDTVSAKKENSEFSNLAAQVSDFGLAQIIDKNLTKNNDILPFRWAAIECLKGYKTGSYIFNQKTDVWSFGVTIWEIFSYGRTPYDELFEKHVKSTTETTYSLFSDELNRIINSGGSTRKSSLNDMIKVLLDFLLNGERLPRPLICKDEVYLIMLECWRESPEQRRPFEYFETIFKEASKNPNDYVAKIDPRLLSDHNSKNRSLNLGLDPVTYYLSNKMPEHNPLLNQQQITEQDSGISADRHRSKNDDSNIEQ</sequence>
<dbReference type="PANTHER" id="PTHR24416">
    <property type="entry name" value="TYROSINE-PROTEIN KINASE RECEPTOR"/>
    <property type="match status" value="1"/>
</dbReference>
<dbReference type="Pfam" id="PF07714">
    <property type="entry name" value="PK_Tyr_Ser-Thr"/>
    <property type="match status" value="2"/>
</dbReference>
<evidence type="ECO:0000256" key="2">
    <source>
        <dbReference type="ARBA" id="ARBA00051243"/>
    </source>
</evidence>
<evidence type="ECO:0000256" key="3">
    <source>
        <dbReference type="PROSITE-ProRule" id="PRU10141"/>
    </source>
</evidence>
<keyword evidence="7" id="KW-1185">Reference proteome</keyword>
<evidence type="ECO:0000256" key="5">
    <source>
        <dbReference type="SAM" id="Phobius"/>
    </source>
</evidence>
<dbReference type="InterPro" id="IPR008266">
    <property type="entry name" value="Tyr_kinase_AS"/>
</dbReference>
<dbReference type="InterPro" id="IPR017441">
    <property type="entry name" value="Protein_kinase_ATP_BS"/>
</dbReference>
<dbReference type="GO" id="GO:0004714">
    <property type="term" value="F:transmembrane receptor protein tyrosine kinase activity"/>
    <property type="evidence" value="ECO:0007669"/>
    <property type="project" value="UniProtKB-EC"/>
</dbReference>
<evidence type="ECO:0000313" key="8">
    <source>
        <dbReference type="WBParaSite" id="ACRNAN_scaffold5130.g21127.t2"/>
    </source>
</evidence>
<accession>A0A914E1I5</accession>
<feature type="transmembrane region" description="Helical" evidence="5">
    <location>
        <begin position="83"/>
        <end position="106"/>
    </location>
</feature>
<name>A0A914E1I5_9BILA</name>
<evidence type="ECO:0000313" key="7">
    <source>
        <dbReference type="Proteomes" id="UP000887540"/>
    </source>
</evidence>
<dbReference type="WBParaSite" id="ACRNAN_scaffold5130.g21127.t2">
    <property type="protein sequence ID" value="ACRNAN_scaffold5130.g21127.t2"/>
    <property type="gene ID" value="ACRNAN_scaffold5130.g21127"/>
</dbReference>
<feature type="compositionally biased region" description="Basic and acidic residues" evidence="4">
    <location>
        <begin position="480"/>
        <end position="494"/>
    </location>
</feature>
<protein>
    <submittedName>
        <fullName evidence="8">Protein kinase domain-containing protein</fullName>
    </submittedName>
</protein>
<keyword evidence="5" id="KW-1133">Transmembrane helix</keyword>
<evidence type="ECO:0000256" key="4">
    <source>
        <dbReference type="SAM" id="MobiDB-lite"/>
    </source>
</evidence>
<dbReference type="Proteomes" id="UP000887540">
    <property type="component" value="Unplaced"/>
</dbReference>
<keyword evidence="3" id="KW-0067">ATP-binding</keyword>
<dbReference type="GO" id="GO:0005886">
    <property type="term" value="C:plasma membrane"/>
    <property type="evidence" value="ECO:0007669"/>
    <property type="project" value="TreeGrafter"/>
</dbReference>
<reference evidence="8" key="1">
    <citation type="submission" date="2022-11" db="UniProtKB">
        <authorList>
            <consortium name="WormBaseParasite"/>
        </authorList>
    </citation>
    <scope>IDENTIFICATION</scope>
</reference>
<dbReference type="Gene3D" id="1.10.510.10">
    <property type="entry name" value="Transferase(Phosphotransferase) domain 1"/>
    <property type="match status" value="1"/>
</dbReference>
<feature type="region of interest" description="Disordered" evidence="4">
    <location>
        <begin position="472"/>
        <end position="494"/>
    </location>
</feature>
<comment type="subcellular location">
    <subcellularLocation>
        <location evidence="1">Membrane</location>
        <topology evidence="1">Single-pass membrane protein</topology>
    </subcellularLocation>
</comment>
<dbReference type="PROSITE" id="PS00109">
    <property type="entry name" value="PROTEIN_KINASE_TYR"/>
    <property type="match status" value="1"/>
</dbReference>
<proteinExistence type="predicted"/>
<dbReference type="InterPro" id="IPR011009">
    <property type="entry name" value="Kinase-like_dom_sf"/>
</dbReference>
<dbReference type="PROSITE" id="PS00107">
    <property type="entry name" value="PROTEIN_KINASE_ATP"/>
    <property type="match status" value="1"/>
</dbReference>
<dbReference type="InterPro" id="IPR050122">
    <property type="entry name" value="RTK"/>
</dbReference>
<dbReference type="PANTHER" id="PTHR24416:SF611">
    <property type="entry name" value="TYROSINE-PROTEIN KINASE TRANSMEMBRANE RECEPTOR ROR"/>
    <property type="match status" value="1"/>
</dbReference>
<dbReference type="GO" id="GO:0043235">
    <property type="term" value="C:receptor complex"/>
    <property type="evidence" value="ECO:0007669"/>
    <property type="project" value="TreeGrafter"/>
</dbReference>
<feature type="binding site" evidence="3">
    <location>
        <position position="182"/>
    </location>
    <ligand>
        <name>ATP</name>
        <dbReference type="ChEBI" id="CHEBI:30616"/>
    </ligand>
</feature>
<keyword evidence="5" id="KW-0472">Membrane</keyword>
<dbReference type="PROSITE" id="PS50011">
    <property type="entry name" value="PROTEIN_KINASE_DOM"/>
    <property type="match status" value="1"/>
</dbReference>
<comment type="catalytic activity">
    <reaction evidence="2">
        <text>L-tyrosyl-[protein] + ATP = O-phospho-L-tyrosyl-[protein] + ADP + H(+)</text>
        <dbReference type="Rhea" id="RHEA:10596"/>
        <dbReference type="Rhea" id="RHEA-COMP:10136"/>
        <dbReference type="Rhea" id="RHEA-COMP:20101"/>
        <dbReference type="ChEBI" id="CHEBI:15378"/>
        <dbReference type="ChEBI" id="CHEBI:30616"/>
        <dbReference type="ChEBI" id="CHEBI:46858"/>
        <dbReference type="ChEBI" id="CHEBI:61978"/>
        <dbReference type="ChEBI" id="CHEBI:456216"/>
        <dbReference type="EC" id="2.7.10.1"/>
    </reaction>
</comment>
<evidence type="ECO:0000259" key="6">
    <source>
        <dbReference type="PROSITE" id="PS50011"/>
    </source>
</evidence>
<organism evidence="7 8">
    <name type="scientific">Acrobeloides nanus</name>
    <dbReference type="NCBI Taxonomy" id="290746"/>
    <lineage>
        <taxon>Eukaryota</taxon>
        <taxon>Metazoa</taxon>
        <taxon>Ecdysozoa</taxon>
        <taxon>Nematoda</taxon>
        <taxon>Chromadorea</taxon>
        <taxon>Rhabditida</taxon>
        <taxon>Tylenchina</taxon>
        <taxon>Cephalobomorpha</taxon>
        <taxon>Cephaloboidea</taxon>
        <taxon>Cephalobidae</taxon>
        <taxon>Acrobeloides</taxon>
    </lineage>
</organism>
<keyword evidence="3" id="KW-0547">Nucleotide-binding</keyword>
<dbReference type="InterPro" id="IPR001245">
    <property type="entry name" value="Ser-Thr/Tyr_kinase_cat_dom"/>
</dbReference>
<feature type="domain" description="Protein kinase" evidence="6">
    <location>
        <begin position="1"/>
        <end position="415"/>
    </location>
</feature>
<dbReference type="AlphaFoldDB" id="A0A914E1I5"/>
<evidence type="ECO:0000256" key="1">
    <source>
        <dbReference type="ARBA" id="ARBA00004167"/>
    </source>
</evidence>
<dbReference type="GO" id="GO:0005524">
    <property type="term" value="F:ATP binding"/>
    <property type="evidence" value="ECO:0007669"/>
    <property type="project" value="UniProtKB-UniRule"/>
</dbReference>
<keyword evidence="5" id="KW-0812">Transmembrane</keyword>